<evidence type="ECO:0000256" key="1">
    <source>
        <dbReference type="SAM" id="Phobius"/>
    </source>
</evidence>
<keyword evidence="1" id="KW-0472">Membrane</keyword>
<accession>A0A2U9IK60</accession>
<dbReference type="Proteomes" id="UP000248410">
    <property type="component" value="Chromosome"/>
</dbReference>
<dbReference type="EMBL" id="CP029288">
    <property type="protein sequence ID" value="AWR96421.1"/>
    <property type="molecule type" value="Genomic_DNA"/>
</dbReference>
<keyword evidence="3" id="KW-1185">Reference proteome</keyword>
<dbReference type="OrthoDB" id="43479at2157"/>
<feature type="transmembrane region" description="Helical" evidence="1">
    <location>
        <begin position="66"/>
        <end position="87"/>
    </location>
</feature>
<feature type="transmembrane region" description="Helical" evidence="1">
    <location>
        <begin position="270"/>
        <end position="289"/>
    </location>
</feature>
<dbReference type="KEGG" id="asul:DFR86_01900"/>
<dbReference type="RefSeq" id="WP_110379311.1">
    <property type="nucleotide sequence ID" value="NZ_CP029288.2"/>
</dbReference>
<sequence length="291" mass="32385">MYYYELIVLLLLSLVGFYLGGDIIGRSGRKILGHGFIVGIISAFPELLVITTLLMSKEYYLALSSVFTTALTIYSIGISLVSITVFLKWKKSQITISDFQIQEKPIIISIIGIIISIFIIHEINIVIGIFSMFIFAYYLVKKVSNVHLMLKDIGLFAVGMIVLWLSSEAFVVSSSVLFPQWIFSIFLLPIALNIQDIIVAIKGSLRSPEISSQMTLSFLVESIVISSFVFGLIGIADISGLYLDISYPLIALLISNIVVLLLFSHNNISIRESIILLMMYILVPLSTAFHI</sequence>
<gene>
    <name evidence="2" type="ORF">DFR86_01900</name>
</gene>
<protein>
    <recommendedName>
        <fullName evidence="4">Sodium:calcium antiporter</fullName>
    </recommendedName>
</protein>
<dbReference type="AlphaFoldDB" id="A0A2U9IK60"/>
<feature type="transmembrane region" description="Helical" evidence="1">
    <location>
        <begin position="152"/>
        <end position="172"/>
    </location>
</feature>
<evidence type="ECO:0008006" key="4">
    <source>
        <dbReference type="Google" id="ProtNLM"/>
    </source>
</evidence>
<feature type="transmembrane region" description="Helical" evidence="1">
    <location>
        <begin position="245"/>
        <end position="263"/>
    </location>
</feature>
<evidence type="ECO:0000313" key="2">
    <source>
        <dbReference type="EMBL" id="AWR96421.1"/>
    </source>
</evidence>
<keyword evidence="1" id="KW-0812">Transmembrane</keyword>
<feature type="transmembrane region" description="Helical" evidence="1">
    <location>
        <begin position="213"/>
        <end position="233"/>
    </location>
</feature>
<keyword evidence="1" id="KW-1133">Transmembrane helix</keyword>
<reference evidence="2 3" key="1">
    <citation type="submission" date="2018-05" db="EMBL/GenBank/DDBJ databases">
        <title>Complete Genome Sequences of Extremely Thermoacidophilic, Metal-Mobilizing Type-Strain Members of the Archaeal Family Sulfolobaceae: Acidianus brierleyi DSM-1651T, Acidianus sulfidivorans DSM-18786T, Metallosphaera hakonensis DSM-7519T, and Metallosphaera prunae DSM-10039T.</title>
        <authorList>
            <person name="Counts J.A."/>
            <person name="Kelly R.M."/>
        </authorList>
    </citation>
    <scope>NUCLEOTIDE SEQUENCE [LARGE SCALE GENOMIC DNA]</scope>
    <source>
        <strain evidence="2 3">JP7</strain>
    </source>
</reference>
<feature type="transmembrane region" description="Helical" evidence="1">
    <location>
        <begin position="31"/>
        <end position="54"/>
    </location>
</feature>
<name>A0A2U9IK60_9CREN</name>
<feature type="transmembrane region" description="Helical" evidence="1">
    <location>
        <begin position="178"/>
        <end position="201"/>
    </location>
</feature>
<organism evidence="2 3">
    <name type="scientific">Acidianus sulfidivorans JP7</name>
    <dbReference type="NCBI Taxonomy" id="619593"/>
    <lineage>
        <taxon>Archaea</taxon>
        <taxon>Thermoproteota</taxon>
        <taxon>Thermoprotei</taxon>
        <taxon>Sulfolobales</taxon>
        <taxon>Sulfolobaceae</taxon>
        <taxon>Acidianus</taxon>
    </lineage>
</organism>
<evidence type="ECO:0000313" key="3">
    <source>
        <dbReference type="Proteomes" id="UP000248410"/>
    </source>
</evidence>
<feature type="transmembrane region" description="Helical" evidence="1">
    <location>
        <begin position="107"/>
        <end position="140"/>
    </location>
</feature>
<dbReference type="GeneID" id="36836683"/>
<proteinExistence type="predicted"/>